<evidence type="ECO:0000313" key="3">
    <source>
        <dbReference type="Proteomes" id="UP000012042"/>
    </source>
</evidence>
<feature type="transmembrane region" description="Helical" evidence="1">
    <location>
        <begin position="143"/>
        <end position="160"/>
    </location>
</feature>
<protein>
    <submittedName>
        <fullName evidence="2">Uncharacterized protein yfhO</fullName>
    </submittedName>
</protein>
<feature type="transmembrane region" description="Helical" evidence="1">
    <location>
        <begin position="1005"/>
        <end position="1026"/>
    </location>
</feature>
<feature type="transmembrane region" description="Helical" evidence="1">
    <location>
        <begin position="113"/>
        <end position="131"/>
    </location>
</feature>
<keyword evidence="1" id="KW-0472">Membrane</keyword>
<feature type="transmembrane region" description="Helical" evidence="1">
    <location>
        <begin position="386"/>
        <end position="402"/>
    </location>
</feature>
<keyword evidence="1" id="KW-1133">Transmembrane helix</keyword>
<organism evidence="2 3">
    <name type="scientific">Levilactobacillus brevis KB290</name>
    <dbReference type="NCBI Taxonomy" id="1001583"/>
    <lineage>
        <taxon>Bacteria</taxon>
        <taxon>Bacillati</taxon>
        <taxon>Bacillota</taxon>
        <taxon>Bacilli</taxon>
        <taxon>Lactobacillales</taxon>
        <taxon>Lactobacillaceae</taxon>
        <taxon>Levilactobacillus</taxon>
    </lineage>
</organism>
<keyword evidence="1" id="KW-0812">Transmembrane</keyword>
<dbReference type="EMBL" id="AP012167">
    <property type="protein sequence ID" value="BAN07990.1"/>
    <property type="molecule type" value="Genomic_DNA"/>
</dbReference>
<feature type="transmembrane region" description="Helical" evidence="1">
    <location>
        <begin position="414"/>
        <end position="431"/>
    </location>
</feature>
<dbReference type="PANTHER" id="PTHR38454:SF1">
    <property type="entry name" value="INTEGRAL MEMBRANE PROTEIN"/>
    <property type="match status" value="1"/>
</dbReference>
<dbReference type="InterPro" id="IPR018580">
    <property type="entry name" value="Uncharacterised_YfhO"/>
</dbReference>
<dbReference type="HOGENOM" id="CLU_008413_1_0_9"/>
<accession>M5AHU8</accession>
<feature type="transmembrane region" description="Helical" evidence="1">
    <location>
        <begin position="357"/>
        <end position="374"/>
    </location>
</feature>
<name>M5AHU8_LEVBR</name>
<proteinExistence type="predicted"/>
<evidence type="ECO:0000313" key="2">
    <source>
        <dbReference type="EMBL" id="BAN07990.1"/>
    </source>
</evidence>
<feature type="transmembrane region" description="Helical" evidence="1">
    <location>
        <begin position="327"/>
        <end position="351"/>
    </location>
</feature>
<feature type="transmembrane region" description="Helical" evidence="1">
    <location>
        <begin position="299"/>
        <end position="320"/>
    </location>
</feature>
<evidence type="ECO:0000256" key="1">
    <source>
        <dbReference type="SAM" id="Phobius"/>
    </source>
</evidence>
<feature type="transmembrane region" description="Helical" evidence="1">
    <location>
        <begin position="190"/>
        <end position="219"/>
    </location>
</feature>
<dbReference type="Proteomes" id="UP000012042">
    <property type="component" value="Chromosome"/>
</dbReference>
<dbReference type="KEGG" id="lbk:LVISKB_2355"/>
<dbReference type="AlphaFoldDB" id="M5AHU8"/>
<reference evidence="2 3" key="1">
    <citation type="journal article" date="2013" name="PLoS ONE">
        <title>Genomic Analysis by Deep Sequencing of the Probiotic Lactobacillus brevis KB290 Harboring Nine Plasmids Reveals Genomic Stability.</title>
        <authorList>
            <person name="Fukao M."/>
            <person name="Oshima K."/>
            <person name="Morita H."/>
            <person name="Toh H."/>
            <person name="Suda W."/>
            <person name="Kim S.W."/>
            <person name="Suzuki S."/>
            <person name="Yakabe T."/>
            <person name="Hattori M."/>
            <person name="Yajima N."/>
        </authorList>
    </citation>
    <scope>NUCLEOTIDE SEQUENCE [LARGE SCALE GENOMIC DNA]</scope>
    <source>
        <strain evidence="2 3">KB290</strain>
    </source>
</reference>
<dbReference type="Pfam" id="PF09586">
    <property type="entry name" value="YfhO"/>
    <property type="match status" value="2"/>
</dbReference>
<gene>
    <name evidence="2" type="ORF">LVISKB_2355</name>
</gene>
<feature type="transmembrane region" description="Helical" evidence="1">
    <location>
        <begin position="231"/>
        <end position="257"/>
    </location>
</feature>
<dbReference type="PANTHER" id="PTHR38454">
    <property type="entry name" value="INTEGRAL MEMBRANE PROTEIN-RELATED"/>
    <property type="match status" value="1"/>
</dbReference>
<dbReference type="PATRIC" id="fig|1001583.3.peg.2337"/>
<sequence>MGEAFIMRIAHHRWPLWVLYTLAFAVIAAISFGIFGVANRTLIWNMDGITQHYPLIREFHQLLMKSGLAGVTGWSWTFGLGADKLTTLAYYVLGDPFAYALALLPTRLLEVGYGWAIVLRLYAAGLAFLVLAKRYAFKPGSQLVGAVTYAFTGYSLMVGVHHPFFLLPMVWLPLLFVGIDRILQGKGWGFLAAVTGITILSNFYFAYILGLGSLIYALIRYFSCRERGQLAVSWLVATARFLAAAVTGLLISGVLLLPSLLMMLKSTRTVSIFANGLWLYPLNYYLTLSNTILTTGNTLNYWAVLGITGFGFLGCVYTLVHWRQHRWLAITLLAVIVGLLFPAVAAFFNVLSTPSNRWILLAAVPFGLALMTLMDHLTALSLPDRWWLLGSSFGLLGVIYLSNGFTFSNPARDLLTYGLLLATTLLVVVALPRRWTFGGIGILIGLNLINNAWGYYDPNLSNQATQQLRVSDATRYIQDYFDGAQSAVQSDHAFSRVSATRNYNLFRTVGNNMTMSHGLHGIMSYFSVQNGYVGQFSRDLGNAEYAMNAPMGQADDRTTLTQLLGVKYLFARTDQVTNHAALPYGYRAAKKIYPEQPVYGLSNGVGTQVLTTNLAFPLVYTQPQVLTTKAWHRLSLVDRERSLTQAAVTSQPVAGVKAAHYQSPKRTLAYTVTPDTIPVIDSTNKVIQYRLKQAAAGQKTGLNDKQLATYGTTIQTPQLTVDKNGLLSKQEVQQYGPMVQLNRDQAALQRVLTHNQQIIQRTTQANQTGLHQLTSDAQGQPIKYTVTLKHPQQAQGTELYLELDGISSQQLTTKDQLQTADNTSVLGNTPRSNLTKLNAWRTAISNPDLGDYWVTAKTRNATKTFSQFGLDNLSDYEPKHQVLLNLGYSQQLRKTIDVTFNATKQLNIKSAKLIAVPFGARYDQQVHAVQRRGLQHAQIRDNAVTGELTTPQASVMTTSIPYSSGWRLTVDGRPTATTVVNEGFVGARLAAGTHRIRLTYRTPGLIGGLILTIVGLVVWLGEMSWWHWRHPQAKTRATKSKSDA</sequence>
<feature type="transmembrane region" description="Helical" evidence="1">
    <location>
        <begin position="16"/>
        <end position="38"/>
    </location>
</feature>
<feature type="transmembrane region" description="Helical" evidence="1">
    <location>
        <begin position="269"/>
        <end position="287"/>
    </location>
</feature>